<dbReference type="PANTHER" id="PTHR31235">
    <property type="entry name" value="PEROXIDASE 25-RELATED"/>
    <property type="match status" value="1"/>
</dbReference>
<evidence type="ECO:0000256" key="4">
    <source>
        <dbReference type="ARBA" id="ARBA00022559"/>
    </source>
</evidence>
<evidence type="ECO:0000256" key="14">
    <source>
        <dbReference type="PIRSR" id="PIRSR600823-2"/>
    </source>
</evidence>
<feature type="binding site" description="axial binding residue" evidence="15">
    <location>
        <position position="476"/>
    </location>
    <ligand>
        <name>heme b</name>
        <dbReference type="ChEBI" id="CHEBI:60344"/>
    </ligand>
    <ligandPart>
        <name>Fe</name>
        <dbReference type="ChEBI" id="CHEBI:18248"/>
    </ligandPart>
</feature>
<evidence type="ECO:0000256" key="15">
    <source>
        <dbReference type="PIRSR" id="PIRSR600823-3"/>
    </source>
</evidence>
<dbReference type="InterPro" id="IPR019793">
    <property type="entry name" value="Peroxidases_heam-ligand_BS"/>
</dbReference>
<dbReference type="InterPro" id="IPR010255">
    <property type="entry name" value="Haem_peroxidase_sf"/>
</dbReference>
<feature type="binding site" evidence="15">
    <location>
        <position position="371"/>
    </location>
    <ligand>
        <name>Ca(2+)</name>
        <dbReference type="ChEBI" id="CHEBI:29108"/>
        <label>1</label>
    </ligand>
</feature>
<keyword evidence="8" id="KW-0560">Oxidoreductase</keyword>
<dbReference type="InterPro" id="IPR000823">
    <property type="entry name" value="Peroxidase_pln"/>
</dbReference>
<evidence type="ECO:0000256" key="19">
    <source>
        <dbReference type="SAM" id="MobiDB-lite"/>
    </source>
</evidence>
<dbReference type="SUPFAM" id="SSF48113">
    <property type="entry name" value="Heme-dependent peroxidases"/>
    <property type="match status" value="1"/>
</dbReference>
<dbReference type="PRINTS" id="PR00461">
    <property type="entry name" value="PLPEROXIDASE"/>
</dbReference>
<dbReference type="GO" id="GO:0042744">
    <property type="term" value="P:hydrogen peroxide catabolic process"/>
    <property type="evidence" value="ECO:0007669"/>
    <property type="project" value="UniProtKB-KW"/>
</dbReference>
<feature type="binding site" evidence="14">
    <location>
        <position position="446"/>
    </location>
    <ligand>
        <name>substrate</name>
    </ligand>
</feature>
<evidence type="ECO:0000256" key="12">
    <source>
        <dbReference type="ARBA" id="ARBA00023324"/>
    </source>
</evidence>
<evidence type="ECO:0000256" key="6">
    <source>
        <dbReference type="ARBA" id="ARBA00022723"/>
    </source>
</evidence>
<dbReference type="GO" id="GO:0020037">
    <property type="term" value="F:heme binding"/>
    <property type="evidence" value="ECO:0007669"/>
    <property type="project" value="InterPro"/>
</dbReference>
<evidence type="ECO:0000313" key="21">
    <source>
        <dbReference type="EMBL" id="OAE27761.1"/>
    </source>
</evidence>
<evidence type="ECO:0000256" key="9">
    <source>
        <dbReference type="ARBA" id="ARBA00023004"/>
    </source>
</evidence>
<dbReference type="FunFam" id="1.10.420.10:FF:000001">
    <property type="entry name" value="Peroxidase"/>
    <property type="match status" value="1"/>
</dbReference>
<name>A0A176W572_MARPO</name>
<dbReference type="AlphaFoldDB" id="A0A176W572"/>
<dbReference type="PROSITE" id="PS00435">
    <property type="entry name" value="PEROXIDASE_1"/>
    <property type="match status" value="1"/>
</dbReference>
<comment type="caution">
    <text evidence="21">The sequence shown here is derived from an EMBL/GenBank/DDBJ whole genome shotgun (WGS) entry which is preliminary data.</text>
</comment>
<keyword evidence="22" id="KW-1185">Reference proteome</keyword>
<keyword evidence="10 17" id="KW-1015">Disulfide bond</keyword>
<accession>A0A176W572</accession>
<sequence length="613" mass="65446">MSGDSRSRQRVAKRLDAFLARSRDAIANLEAELTAVLRRLLTLSCFQNYTELISGEKDLAVLSDGQESWFPVSCGLRNHDNLKHDHCSMCLHLMSDLQGYTTFTKSKICRQAESDSIISEEQLWAQLDVQSRKSGFLDATYGIRMTEENVELFEIDSEFHGKCSISSGEIQTNFIISRVVAYSLREPFSLIQESSNIILSLSTPMEIMTWTHVDRSSVMFIFIGAMLFIAPPSCTADLVSTVVATVLPSPPPPPTILQSPPPPPNPVSPPPPKFASPPPPTAVSPPPPKAASPPPPTAISPPPPAPPGLDPAYYSVSCPSATAWVQNMTASIVASDRTMAAALLRLHFHDCFVRGCDASVLLDSTPGNTAEKDSLANANSLRGFTQVDQVKAKLEEVCPGVVSCADILALTARDAIVKIGGQSWVVYLGRKDGVVSVASESMSSLPSPFATYTQLVQGFAAVGLSEKDMVVLSGGHTIGTTKCGAFSQRLYGFSGPGAINGTDPTLDPEYAKVLKQQCPQNAPLNTVFLDPSGSFPGQTYDKGYFEAVKANKGVLASDAALLTSSFGASLVAVEASATSPFMTDFGVSMQKMGMAAAPKGAALQVRKNCHFVN</sequence>
<evidence type="ECO:0000256" key="3">
    <source>
        <dbReference type="ARBA" id="ARBA00012313"/>
    </source>
</evidence>
<evidence type="ECO:0000259" key="20">
    <source>
        <dbReference type="PROSITE" id="PS50873"/>
    </source>
</evidence>
<feature type="binding site" evidence="15">
    <location>
        <position position="477"/>
    </location>
    <ligand>
        <name>Ca(2+)</name>
        <dbReference type="ChEBI" id="CHEBI:29108"/>
        <label>2</label>
    </ligand>
</feature>
<dbReference type="Gene3D" id="1.10.520.10">
    <property type="match status" value="1"/>
</dbReference>
<comment type="cofactor">
    <cofactor evidence="15">
        <name>heme b</name>
        <dbReference type="ChEBI" id="CHEBI:60344"/>
    </cofactor>
    <text evidence="15">Binds 1 heme b (iron(II)-protoporphyrin IX) group per subunit.</text>
</comment>
<evidence type="ECO:0000256" key="8">
    <source>
        <dbReference type="ARBA" id="ARBA00023002"/>
    </source>
</evidence>
<protein>
    <recommendedName>
        <fullName evidence="3">peroxidase</fullName>
        <ecNumber evidence="3">1.11.1.7</ecNumber>
    </recommendedName>
</protein>
<dbReference type="PRINTS" id="PR00458">
    <property type="entry name" value="PEROXIDASE"/>
</dbReference>
<comment type="similarity">
    <text evidence="2">Belongs to the peroxidase family. Ascorbate peroxidase subfamily.</text>
</comment>
<comment type="cofactor">
    <cofactor evidence="15">
        <name>Ca(2+)</name>
        <dbReference type="ChEBI" id="CHEBI:29108"/>
    </cofactor>
    <text evidence="15">Binds 2 calcium ions per subunit.</text>
</comment>
<dbReference type="CDD" id="cd00693">
    <property type="entry name" value="secretory_peroxidase"/>
    <property type="match status" value="1"/>
</dbReference>
<feature type="active site" description="Proton acceptor" evidence="13">
    <location>
        <position position="349"/>
    </location>
</feature>
<feature type="binding site" evidence="15">
    <location>
        <position position="541"/>
    </location>
    <ligand>
        <name>Ca(2+)</name>
        <dbReference type="ChEBI" id="CHEBI:29108"/>
        <label>2</label>
    </ligand>
</feature>
<dbReference type="Pfam" id="PF00141">
    <property type="entry name" value="peroxidase"/>
    <property type="match status" value="1"/>
</dbReference>
<dbReference type="PROSITE" id="PS00436">
    <property type="entry name" value="PEROXIDASE_2"/>
    <property type="match status" value="1"/>
</dbReference>
<feature type="binding site" evidence="15">
    <location>
        <position position="350"/>
    </location>
    <ligand>
        <name>Ca(2+)</name>
        <dbReference type="ChEBI" id="CHEBI:29108"/>
        <label>1</label>
    </ligand>
</feature>
<evidence type="ECO:0000256" key="18">
    <source>
        <dbReference type="SAM" id="Coils"/>
    </source>
</evidence>
<organism evidence="21 22">
    <name type="scientific">Marchantia polymorpha subsp. ruderalis</name>
    <dbReference type="NCBI Taxonomy" id="1480154"/>
    <lineage>
        <taxon>Eukaryota</taxon>
        <taxon>Viridiplantae</taxon>
        <taxon>Streptophyta</taxon>
        <taxon>Embryophyta</taxon>
        <taxon>Marchantiophyta</taxon>
        <taxon>Marchantiopsida</taxon>
        <taxon>Marchantiidae</taxon>
        <taxon>Marchantiales</taxon>
        <taxon>Marchantiaceae</taxon>
        <taxon>Marchantia</taxon>
    </lineage>
</organism>
<keyword evidence="4" id="KW-0575">Peroxidase</keyword>
<gene>
    <name evidence="21" type="ORF">AXG93_2786s1040</name>
</gene>
<keyword evidence="5" id="KW-0349">Heme</keyword>
<dbReference type="GO" id="GO:0140825">
    <property type="term" value="F:lactoperoxidase activity"/>
    <property type="evidence" value="ECO:0007669"/>
    <property type="project" value="UniProtKB-EC"/>
</dbReference>
<comment type="catalytic activity">
    <reaction evidence="1">
        <text>2 a phenolic donor + H2O2 = 2 a phenolic radical donor + 2 H2O</text>
        <dbReference type="Rhea" id="RHEA:56136"/>
        <dbReference type="ChEBI" id="CHEBI:15377"/>
        <dbReference type="ChEBI" id="CHEBI:16240"/>
        <dbReference type="ChEBI" id="CHEBI:139520"/>
        <dbReference type="ChEBI" id="CHEBI:139521"/>
        <dbReference type="EC" id="1.11.1.7"/>
    </reaction>
</comment>
<keyword evidence="12" id="KW-0376">Hydrogen peroxide</keyword>
<evidence type="ECO:0000256" key="16">
    <source>
        <dbReference type="PIRSR" id="PIRSR600823-4"/>
    </source>
</evidence>
<feature type="disulfide bond" evidence="17">
    <location>
        <begin position="318"/>
        <end position="398"/>
    </location>
</feature>
<feature type="coiled-coil region" evidence="18">
    <location>
        <begin position="12"/>
        <end position="39"/>
    </location>
</feature>
<feature type="binding site" evidence="15">
    <location>
        <position position="530"/>
    </location>
    <ligand>
        <name>Ca(2+)</name>
        <dbReference type="ChEBI" id="CHEBI:29108"/>
        <label>2</label>
    </ligand>
</feature>
<dbReference type="EMBL" id="LVLJ01001836">
    <property type="protein sequence ID" value="OAE27761.1"/>
    <property type="molecule type" value="Genomic_DNA"/>
</dbReference>
<dbReference type="PROSITE" id="PS50873">
    <property type="entry name" value="PEROXIDASE_4"/>
    <property type="match status" value="1"/>
</dbReference>
<evidence type="ECO:0000313" key="22">
    <source>
        <dbReference type="Proteomes" id="UP000077202"/>
    </source>
</evidence>
<evidence type="ECO:0000256" key="17">
    <source>
        <dbReference type="PIRSR" id="PIRSR600823-5"/>
    </source>
</evidence>
<evidence type="ECO:0000256" key="11">
    <source>
        <dbReference type="ARBA" id="ARBA00023180"/>
    </source>
</evidence>
<proteinExistence type="inferred from homology"/>
<evidence type="ECO:0000256" key="7">
    <source>
        <dbReference type="ARBA" id="ARBA00022837"/>
    </source>
</evidence>
<feature type="disulfide bond" evidence="17">
    <location>
        <begin position="351"/>
        <end position="356"/>
    </location>
</feature>
<evidence type="ECO:0000256" key="1">
    <source>
        <dbReference type="ARBA" id="ARBA00000189"/>
    </source>
</evidence>
<dbReference type="InterPro" id="IPR033905">
    <property type="entry name" value="Secretory_peroxidase"/>
</dbReference>
<dbReference type="GO" id="GO:0006979">
    <property type="term" value="P:response to oxidative stress"/>
    <property type="evidence" value="ECO:0007669"/>
    <property type="project" value="InterPro"/>
</dbReference>
<keyword evidence="18" id="KW-0175">Coiled coil</keyword>
<feature type="region of interest" description="Disordered" evidence="19">
    <location>
        <begin position="253"/>
        <end position="306"/>
    </location>
</feature>
<feature type="binding site" evidence="15">
    <location>
        <position position="357"/>
    </location>
    <ligand>
        <name>Ca(2+)</name>
        <dbReference type="ChEBI" id="CHEBI:29108"/>
        <label>1</label>
    </ligand>
</feature>
<dbReference type="GO" id="GO:0046872">
    <property type="term" value="F:metal ion binding"/>
    <property type="evidence" value="ECO:0007669"/>
    <property type="project" value="UniProtKB-KW"/>
</dbReference>
<keyword evidence="7 15" id="KW-0106">Calcium</keyword>
<dbReference type="InterPro" id="IPR002016">
    <property type="entry name" value="Haem_peroxidase"/>
</dbReference>
<dbReference type="Proteomes" id="UP000077202">
    <property type="component" value="Unassembled WGS sequence"/>
</dbReference>
<keyword evidence="6 15" id="KW-0479">Metal-binding</keyword>
<dbReference type="FunFam" id="1.10.520.10:FF:000001">
    <property type="entry name" value="Peroxidase"/>
    <property type="match status" value="1"/>
</dbReference>
<evidence type="ECO:0000256" key="2">
    <source>
        <dbReference type="ARBA" id="ARBA00006873"/>
    </source>
</evidence>
<reference evidence="21" key="1">
    <citation type="submission" date="2016-03" db="EMBL/GenBank/DDBJ databases">
        <title>Mechanisms controlling the formation of the plant cell surface in tip-growing cells are functionally conserved among land plants.</title>
        <authorList>
            <person name="Honkanen S."/>
            <person name="Jones V.A."/>
            <person name="Morieri G."/>
            <person name="Champion C."/>
            <person name="Hetherington A.J."/>
            <person name="Kelly S."/>
            <person name="Saint-Marcoux D."/>
            <person name="Proust H."/>
            <person name="Prescott H."/>
            <person name="Dolan L."/>
        </authorList>
    </citation>
    <scope>NUCLEOTIDE SEQUENCE [LARGE SCALE GENOMIC DNA]</scope>
    <source>
        <tissue evidence="21">Whole gametophyte</tissue>
    </source>
</reference>
<feature type="binding site" evidence="15">
    <location>
        <position position="353"/>
    </location>
    <ligand>
        <name>Ca(2+)</name>
        <dbReference type="ChEBI" id="CHEBI:29108"/>
        <label>1</label>
    </ligand>
</feature>
<feature type="domain" description="Plant heme peroxidase family profile" evidence="20">
    <location>
        <begin position="308"/>
        <end position="613"/>
    </location>
</feature>
<feature type="binding site" evidence="15">
    <location>
        <position position="359"/>
    </location>
    <ligand>
        <name>Ca(2+)</name>
        <dbReference type="ChEBI" id="CHEBI:29108"/>
        <label>1</label>
    </ligand>
</feature>
<evidence type="ECO:0000256" key="10">
    <source>
        <dbReference type="ARBA" id="ARBA00023157"/>
    </source>
</evidence>
<dbReference type="Gene3D" id="1.10.420.10">
    <property type="entry name" value="Peroxidase, domain 2"/>
    <property type="match status" value="1"/>
</dbReference>
<feature type="disulfide bond" evidence="17">
    <location>
        <begin position="404"/>
        <end position="609"/>
    </location>
</feature>
<feature type="site" description="Transition state stabilizer" evidence="16">
    <location>
        <position position="345"/>
    </location>
</feature>
<dbReference type="EC" id="1.11.1.7" evidence="3"/>
<evidence type="ECO:0000256" key="5">
    <source>
        <dbReference type="ARBA" id="ARBA00022617"/>
    </source>
</evidence>
<dbReference type="InterPro" id="IPR019794">
    <property type="entry name" value="Peroxidases_AS"/>
</dbReference>
<evidence type="ECO:0000256" key="13">
    <source>
        <dbReference type="PIRSR" id="PIRSR600823-1"/>
    </source>
</evidence>
<keyword evidence="9 15" id="KW-0408">Iron</keyword>
<feature type="binding site" evidence="15">
    <location>
        <position position="355"/>
    </location>
    <ligand>
        <name>Ca(2+)</name>
        <dbReference type="ChEBI" id="CHEBI:29108"/>
        <label>1</label>
    </ligand>
</feature>
<keyword evidence="11" id="KW-0325">Glycoprotein</keyword>
<feature type="disulfide bond" evidence="17">
    <location>
        <begin position="483"/>
        <end position="518"/>
    </location>
</feature>